<evidence type="ECO:0000313" key="9">
    <source>
        <dbReference type="EMBL" id="KXG78532.1"/>
    </source>
</evidence>
<keyword evidence="3 8" id="KW-0699">rRNA-binding</keyword>
<evidence type="ECO:0000256" key="8">
    <source>
        <dbReference type="HAMAP-Rule" id="MF_00500"/>
    </source>
</evidence>
<dbReference type="SUPFAM" id="SSF46992">
    <property type="entry name" value="Ribosomal protein S20"/>
    <property type="match status" value="1"/>
</dbReference>
<dbReference type="STRING" id="520764.AN618_02880"/>
<protein>
    <recommendedName>
        <fullName evidence="7 8">Small ribosomal subunit protein bS20</fullName>
    </recommendedName>
</protein>
<dbReference type="InterPro" id="IPR002583">
    <property type="entry name" value="Ribosomal_bS20"/>
</dbReference>
<accession>A0A140LDA7</accession>
<dbReference type="NCBIfam" id="TIGR00029">
    <property type="entry name" value="S20"/>
    <property type="match status" value="1"/>
</dbReference>
<dbReference type="PATRIC" id="fig|520764.3.peg.307"/>
<dbReference type="Pfam" id="PF01649">
    <property type="entry name" value="Ribosomal_S20p"/>
    <property type="match status" value="1"/>
</dbReference>
<dbReference type="AlphaFoldDB" id="A0A140LDA7"/>
<dbReference type="InterPro" id="IPR036510">
    <property type="entry name" value="Ribosomal_bS20_sf"/>
</dbReference>
<dbReference type="OrthoDB" id="9808392at2"/>
<dbReference type="EMBL" id="LOED01000002">
    <property type="protein sequence ID" value="KXG78532.1"/>
    <property type="molecule type" value="Genomic_DNA"/>
</dbReference>
<name>A0A140LDA7_9FIRM</name>
<dbReference type="RefSeq" id="WP_066351166.1">
    <property type="nucleotide sequence ID" value="NZ_LOED01000002.1"/>
</dbReference>
<keyword evidence="6 8" id="KW-0687">Ribonucleoprotein</keyword>
<organism evidence="9 10">
    <name type="scientific">Fervidicola ferrireducens</name>
    <dbReference type="NCBI Taxonomy" id="520764"/>
    <lineage>
        <taxon>Bacteria</taxon>
        <taxon>Bacillati</taxon>
        <taxon>Bacillota</taxon>
        <taxon>Clostridia</taxon>
        <taxon>Thermosediminibacterales</taxon>
        <taxon>Thermosediminibacteraceae</taxon>
        <taxon>Fervidicola</taxon>
    </lineage>
</organism>
<comment type="similarity">
    <text evidence="2 8">Belongs to the bacterial ribosomal protein bS20 family.</text>
</comment>
<comment type="caution">
    <text evidence="9">The sequence shown here is derived from an EMBL/GenBank/DDBJ whole genome shotgun (WGS) entry which is preliminary data.</text>
</comment>
<dbReference type="GO" id="GO:0003735">
    <property type="term" value="F:structural constituent of ribosome"/>
    <property type="evidence" value="ECO:0007669"/>
    <property type="project" value="InterPro"/>
</dbReference>
<dbReference type="GO" id="GO:0070181">
    <property type="term" value="F:small ribosomal subunit rRNA binding"/>
    <property type="evidence" value="ECO:0007669"/>
    <property type="project" value="TreeGrafter"/>
</dbReference>
<dbReference type="PANTHER" id="PTHR33398">
    <property type="entry name" value="30S RIBOSOMAL PROTEIN S20"/>
    <property type="match status" value="1"/>
</dbReference>
<evidence type="ECO:0000256" key="2">
    <source>
        <dbReference type="ARBA" id="ARBA00007634"/>
    </source>
</evidence>
<dbReference type="FunFam" id="1.20.58.110:FF:000001">
    <property type="entry name" value="30S ribosomal protein S20"/>
    <property type="match status" value="1"/>
</dbReference>
<evidence type="ECO:0000256" key="7">
    <source>
        <dbReference type="ARBA" id="ARBA00035136"/>
    </source>
</evidence>
<gene>
    <name evidence="8 9" type="primary">rpsT</name>
    <name evidence="9" type="ORF">AN618_02880</name>
</gene>
<dbReference type="HAMAP" id="MF_00500">
    <property type="entry name" value="Ribosomal_bS20"/>
    <property type="match status" value="1"/>
</dbReference>
<comment type="function">
    <text evidence="1 8">Binds directly to 16S ribosomal RNA.</text>
</comment>
<sequence>MPNTASAKKKLRQAKKRTLRNRLVKAKVKAAIKKFNEALQSQDAETIKTALIGAVKALDKAAAKGVIHKNTAARKKSRLYKKLKQLSIAV</sequence>
<evidence type="ECO:0000256" key="3">
    <source>
        <dbReference type="ARBA" id="ARBA00022730"/>
    </source>
</evidence>
<reference evidence="9 10" key="1">
    <citation type="submission" date="2015-12" db="EMBL/GenBank/DDBJ databases">
        <title>Draft genome sequnece of Fervidicola ferrireducens strain Y170.</title>
        <authorList>
            <person name="Patel B.K."/>
        </authorList>
    </citation>
    <scope>NUCLEOTIDE SEQUENCE [LARGE SCALE GENOMIC DNA]</scope>
    <source>
        <strain evidence="9 10">Y170</strain>
    </source>
</reference>
<evidence type="ECO:0000256" key="1">
    <source>
        <dbReference type="ARBA" id="ARBA00003134"/>
    </source>
</evidence>
<dbReference type="Gene3D" id="1.20.58.110">
    <property type="entry name" value="Ribosomal protein S20"/>
    <property type="match status" value="1"/>
</dbReference>
<evidence type="ECO:0000256" key="4">
    <source>
        <dbReference type="ARBA" id="ARBA00022884"/>
    </source>
</evidence>
<keyword evidence="5 8" id="KW-0689">Ribosomal protein</keyword>
<dbReference type="GO" id="GO:0015935">
    <property type="term" value="C:small ribosomal subunit"/>
    <property type="evidence" value="ECO:0007669"/>
    <property type="project" value="TreeGrafter"/>
</dbReference>
<dbReference type="GO" id="GO:0006412">
    <property type="term" value="P:translation"/>
    <property type="evidence" value="ECO:0007669"/>
    <property type="project" value="UniProtKB-UniRule"/>
</dbReference>
<proteinExistence type="inferred from homology"/>
<evidence type="ECO:0000256" key="6">
    <source>
        <dbReference type="ARBA" id="ARBA00023274"/>
    </source>
</evidence>
<keyword evidence="10" id="KW-1185">Reference proteome</keyword>
<evidence type="ECO:0000256" key="5">
    <source>
        <dbReference type="ARBA" id="ARBA00022980"/>
    </source>
</evidence>
<dbReference type="GO" id="GO:0005829">
    <property type="term" value="C:cytosol"/>
    <property type="evidence" value="ECO:0007669"/>
    <property type="project" value="TreeGrafter"/>
</dbReference>
<dbReference type="FunCoup" id="A0A140LDA7">
    <property type="interactions" value="333"/>
</dbReference>
<dbReference type="Proteomes" id="UP000070427">
    <property type="component" value="Unassembled WGS sequence"/>
</dbReference>
<evidence type="ECO:0000313" key="10">
    <source>
        <dbReference type="Proteomes" id="UP000070427"/>
    </source>
</evidence>
<dbReference type="PANTHER" id="PTHR33398:SF1">
    <property type="entry name" value="SMALL RIBOSOMAL SUBUNIT PROTEIN BS20C"/>
    <property type="match status" value="1"/>
</dbReference>
<dbReference type="InParanoid" id="A0A140LDA7"/>
<keyword evidence="4 8" id="KW-0694">RNA-binding</keyword>